<gene>
    <name evidence="1" type="ORF">Vadar_022988</name>
</gene>
<organism evidence="1 2">
    <name type="scientific">Vaccinium darrowii</name>
    <dbReference type="NCBI Taxonomy" id="229202"/>
    <lineage>
        <taxon>Eukaryota</taxon>
        <taxon>Viridiplantae</taxon>
        <taxon>Streptophyta</taxon>
        <taxon>Embryophyta</taxon>
        <taxon>Tracheophyta</taxon>
        <taxon>Spermatophyta</taxon>
        <taxon>Magnoliopsida</taxon>
        <taxon>eudicotyledons</taxon>
        <taxon>Gunneridae</taxon>
        <taxon>Pentapetalae</taxon>
        <taxon>asterids</taxon>
        <taxon>Ericales</taxon>
        <taxon>Ericaceae</taxon>
        <taxon>Vaccinioideae</taxon>
        <taxon>Vaccinieae</taxon>
        <taxon>Vaccinium</taxon>
    </lineage>
</organism>
<reference evidence="1 2" key="1">
    <citation type="journal article" date="2021" name="Hortic Res">
        <title>High-quality reference genome and annotation aids understanding of berry development for evergreen blueberry (Vaccinium darrowii).</title>
        <authorList>
            <person name="Yu J."/>
            <person name="Hulse-Kemp A.M."/>
            <person name="Babiker E."/>
            <person name="Staton M."/>
        </authorList>
    </citation>
    <scope>NUCLEOTIDE SEQUENCE [LARGE SCALE GENOMIC DNA]</scope>
    <source>
        <strain evidence="2">cv. NJ 8807/NJ 8810</strain>
        <tissue evidence="1">Young leaf</tissue>
    </source>
</reference>
<protein>
    <submittedName>
        <fullName evidence="1">Uncharacterized protein</fullName>
    </submittedName>
</protein>
<proteinExistence type="predicted"/>
<sequence length="786" mass="85153">MMDKKSSVWGAASKNIYLVFAFFILQNHLKTSLIFAEATSNVHIVYMGEKQYDDPAAVKKLHHDVLSALLGSKEAVRNSIVYSYKHGFSGFAARLTKAQAEKIAEFAGVVQVFPNRIHKLHTTRSWDFLGLRQNRDHSPKNILKEGKGGEGTIIGVIDSGVWPESESFNDEEMGPIPSHWKGTCQHGKHFNDGNCNKKLIGARWFIKGFEHESKMPINITNDIEYLSPRDKVGHGTHTASTAAGSFVEKANYEGLASGVARGGAPLARLAIYKVCWAIGTEGCTDADILKAFDKAIDDGVDIISASIGNEIPLFSYVDQRDSIAIGSFHAITKGITVVASGGNDGPFSQTIVNTAPWLITVAATTIDRAFPIAITLGNNQTLMGQSLDTGKQKYGITGLTYSERMALDPTDDSAKDCQFWSLNATLAAGKVVLCFAKSDQQNMISAAAAIIEAGGIGLIYAQYGNNQLDSCHVIPCIRVDYEVGTQILSYIRKARVPTVKLSDPRTVIGESASPRVAYFSSRGPSSITPGVLKPDIAAPGVSILAAYPPPDTEHSSGYAFLSGTSMACPHVTGIVALIKSAHPDWSPSAIRSALVTTASQKGTDGMDMTEVGPTHKAADPFDVGGGNVNPIRAMDPGLIYDISVQDYIQYLCASGYSNLSITKLTKTNPSCMKNNRFILNLNLPSITIPNFKKTETVLRMVTNVGDVTSEYRAQVEAPYGFQMVVEPRILQFNSTSKVLPFKVTFLSTQKIHGDYRFGSLLWTDGKHSVRIPVSVRVRESDSYADV</sequence>
<evidence type="ECO:0000313" key="1">
    <source>
        <dbReference type="EMBL" id="KAH7840890.1"/>
    </source>
</evidence>
<keyword evidence="2" id="KW-1185">Reference proteome</keyword>
<evidence type="ECO:0000313" key="2">
    <source>
        <dbReference type="Proteomes" id="UP000828048"/>
    </source>
</evidence>
<name>A0ACB7XJC7_9ERIC</name>
<comment type="caution">
    <text evidence="1">The sequence shown here is derived from an EMBL/GenBank/DDBJ whole genome shotgun (WGS) entry which is preliminary data.</text>
</comment>
<dbReference type="Proteomes" id="UP000828048">
    <property type="component" value="Chromosome 10"/>
</dbReference>
<accession>A0ACB7XJC7</accession>
<dbReference type="EMBL" id="CM037160">
    <property type="protein sequence ID" value="KAH7840890.1"/>
    <property type="molecule type" value="Genomic_DNA"/>
</dbReference>